<feature type="non-terminal residue" evidence="1">
    <location>
        <position position="92"/>
    </location>
</feature>
<proteinExistence type="predicted"/>
<dbReference type="InterPro" id="IPR005312">
    <property type="entry name" value="DUF1759"/>
</dbReference>
<evidence type="ECO:0000313" key="1">
    <source>
        <dbReference type="EMBL" id="EFN60697.1"/>
    </source>
</evidence>
<reference evidence="1 2" key="1">
    <citation type="journal article" date="2010" name="Science">
        <title>Genomic comparison of the ants Camponotus floridanus and Harpegnathos saltator.</title>
        <authorList>
            <person name="Bonasio R."/>
            <person name="Zhang G."/>
            <person name="Ye C."/>
            <person name="Mutti N.S."/>
            <person name="Fang X."/>
            <person name="Qin N."/>
            <person name="Donahue G."/>
            <person name="Yang P."/>
            <person name="Li Q."/>
            <person name="Li C."/>
            <person name="Zhang P."/>
            <person name="Huang Z."/>
            <person name="Berger S.L."/>
            <person name="Reinberg D."/>
            <person name="Wang J."/>
            <person name="Liebig J."/>
        </authorList>
    </citation>
    <scope>NUCLEOTIDE SEQUENCE [LARGE SCALE GENOMIC DNA]</scope>
    <source>
        <strain evidence="2">C129</strain>
    </source>
</reference>
<dbReference type="InParanoid" id="E2B0T7"/>
<evidence type="ECO:0000313" key="2">
    <source>
        <dbReference type="Proteomes" id="UP000000311"/>
    </source>
</evidence>
<dbReference type="AlphaFoldDB" id="E2B0T7"/>
<feature type="non-terminal residue" evidence="1">
    <location>
        <position position="1"/>
    </location>
</feature>
<dbReference type="Pfam" id="PF03564">
    <property type="entry name" value="DUF1759"/>
    <property type="match status" value="1"/>
</dbReference>
<name>E2B0T7_CAMFO</name>
<keyword evidence="2" id="KW-1185">Reference proteome</keyword>
<accession>E2B0T7</accession>
<dbReference type="EMBL" id="GL444684">
    <property type="protein sequence ID" value="EFN60697.1"/>
    <property type="molecule type" value="Genomic_DNA"/>
</dbReference>
<dbReference type="OMA" id="KADEWEN"/>
<dbReference type="PANTHER" id="PTHR22954">
    <property type="entry name" value="RETROVIRAL PROTEASE-RELATED"/>
    <property type="match status" value="1"/>
</dbReference>
<dbReference type="PANTHER" id="PTHR22954:SF3">
    <property type="entry name" value="PROTEIN CBG08539"/>
    <property type="match status" value="1"/>
</dbReference>
<protein>
    <submittedName>
        <fullName evidence="1">Uncharacterized protein</fullName>
    </submittedName>
</protein>
<dbReference type="Proteomes" id="UP000000311">
    <property type="component" value="Unassembled WGS sequence"/>
</dbReference>
<gene>
    <name evidence="1" type="ORF">EAG_05512</name>
</gene>
<dbReference type="OrthoDB" id="7994850at2759"/>
<sequence length="92" mass="10467">LPPSSGKADEWENFRDRFTALIIKNPELSDFARMHFLVSSLTDRARDVVAGTPVTADNFAVAWKVLTSRLENKRKLIEIHVAELYNLPSVNR</sequence>
<organism evidence="2">
    <name type="scientific">Camponotus floridanus</name>
    <name type="common">Florida carpenter ant</name>
    <dbReference type="NCBI Taxonomy" id="104421"/>
    <lineage>
        <taxon>Eukaryota</taxon>
        <taxon>Metazoa</taxon>
        <taxon>Ecdysozoa</taxon>
        <taxon>Arthropoda</taxon>
        <taxon>Hexapoda</taxon>
        <taxon>Insecta</taxon>
        <taxon>Pterygota</taxon>
        <taxon>Neoptera</taxon>
        <taxon>Endopterygota</taxon>
        <taxon>Hymenoptera</taxon>
        <taxon>Apocrita</taxon>
        <taxon>Aculeata</taxon>
        <taxon>Formicoidea</taxon>
        <taxon>Formicidae</taxon>
        <taxon>Formicinae</taxon>
        <taxon>Camponotus</taxon>
    </lineage>
</organism>